<name>K9H192_9PROT</name>
<comment type="similarity">
    <text evidence="3 11">Belongs to the UMP kinase family.</text>
</comment>
<evidence type="ECO:0000256" key="1">
    <source>
        <dbReference type="ARBA" id="ARBA00004496"/>
    </source>
</evidence>
<dbReference type="GO" id="GO:0033862">
    <property type="term" value="F:UMP kinase activity"/>
    <property type="evidence" value="ECO:0007669"/>
    <property type="project" value="UniProtKB-EC"/>
</dbReference>
<evidence type="ECO:0000256" key="11">
    <source>
        <dbReference type="HAMAP-Rule" id="MF_01220"/>
    </source>
</evidence>
<dbReference type="PIRSF" id="PIRSF005650">
    <property type="entry name" value="Uridylate_kin"/>
    <property type="match status" value="1"/>
</dbReference>
<keyword evidence="4 11" id="KW-0963">Cytoplasm</keyword>
<keyword evidence="5 11" id="KW-0808">Transferase</keyword>
<feature type="binding site" evidence="11">
    <location>
        <position position="80"/>
    </location>
    <ligand>
        <name>UMP</name>
        <dbReference type="ChEBI" id="CHEBI:57865"/>
    </ligand>
</feature>
<dbReference type="GO" id="GO:0005524">
    <property type="term" value="F:ATP binding"/>
    <property type="evidence" value="ECO:0007669"/>
    <property type="project" value="UniProtKB-KW"/>
</dbReference>
<evidence type="ECO:0000259" key="12">
    <source>
        <dbReference type="Pfam" id="PF00696"/>
    </source>
</evidence>
<dbReference type="GO" id="GO:0006225">
    <property type="term" value="P:UDP biosynthetic process"/>
    <property type="evidence" value="ECO:0007669"/>
    <property type="project" value="TreeGrafter"/>
</dbReference>
<dbReference type="OrthoDB" id="9807458at2"/>
<dbReference type="eggNOG" id="COG0528">
    <property type="taxonomic scope" value="Bacteria"/>
</dbReference>
<evidence type="ECO:0000313" key="13">
    <source>
        <dbReference type="EMBL" id="EKV30824.1"/>
    </source>
</evidence>
<evidence type="ECO:0000313" key="14">
    <source>
        <dbReference type="Proteomes" id="UP000009881"/>
    </source>
</evidence>
<dbReference type="EC" id="2.7.4.22" evidence="11"/>
<organism evidence="13 14">
    <name type="scientific">Caenispirillum salinarum AK4</name>
    <dbReference type="NCBI Taxonomy" id="1238182"/>
    <lineage>
        <taxon>Bacteria</taxon>
        <taxon>Pseudomonadati</taxon>
        <taxon>Pseudomonadota</taxon>
        <taxon>Alphaproteobacteria</taxon>
        <taxon>Rhodospirillales</taxon>
        <taxon>Novispirillaceae</taxon>
        <taxon>Caenispirillum</taxon>
    </lineage>
</organism>
<dbReference type="Gene3D" id="3.40.1160.10">
    <property type="entry name" value="Acetylglutamate kinase-like"/>
    <property type="match status" value="1"/>
</dbReference>
<dbReference type="PANTHER" id="PTHR42833">
    <property type="entry name" value="URIDYLATE KINASE"/>
    <property type="match status" value="1"/>
</dbReference>
<protein>
    <recommendedName>
        <fullName evidence="11">Uridylate kinase</fullName>
        <shortName evidence="11">UK</shortName>
        <ecNumber evidence="11">2.7.4.22</ecNumber>
    </recommendedName>
    <alternativeName>
        <fullName evidence="11">Uridine monophosphate kinase</fullName>
        <shortName evidence="11">UMP kinase</shortName>
        <shortName evidence="11">UMPK</shortName>
    </alternativeName>
</protein>
<evidence type="ECO:0000256" key="5">
    <source>
        <dbReference type="ARBA" id="ARBA00022679"/>
    </source>
</evidence>
<keyword evidence="9 11" id="KW-0665">Pyrimidine biosynthesis</keyword>
<feature type="binding site" evidence="11">
    <location>
        <position position="60"/>
    </location>
    <ligand>
        <name>UMP</name>
        <dbReference type="ChEBI" id="CHEBI:57865"/>
    </ligand>
</feature>
<feature type="binding site" evidence="11">
    <location>
        <position position="65"/>
    </location>
    <ligand>
        <name>ATP</name>
        <dbReference type="ChEBI" id="CHEBI:30616"/>
    </ligand>
</feature>
<feature type="binding site" evidence="11">
    <location>
        <position position="177"/>
    </location>
    <ligand>
        <name>ATP</name>
        <dbReference type="ChEBI" id="CHEBI:30616"/>
    </ligand>
</feature>
<dbReference type="PATRIC" id="fig|1238182.3.peg.1823"/>
<dbReference type="CDD" id="cd04254">
    <property type="entry name" value="AAK_UMPK-PyrH-Ec"/>
    <property type="match status" value="1"/>
</dbReference>
<dbReference type="AlphaFoldDB" id="K9H192"/>
<dbReference type="HAMAP" id="MF_01220_B">
    <property type="entry name" value="PyrH_B"/>
    <property type="match status" value="1"/>
</dbReference>
<proteinExistence type="inferred from homology"/>
<feature type="binding site" evidence="11">
    <location>
        <begin position="18"/>
        <end position="21"/>
    </location>
    <ligand>
        <name>ATP</name>
        <dbReference type="ChEBI" id="CHEBI:30616"/>
    </ligand>
</feature>
<dbReference type="STRING" id="1238182.C882_4161"/>
<comment type="caution">
    <text evidence="11">Lacks conserved residue(s) required for the propagation of feature annotation.</text>
</comment>
<feature type="binding site" evidence="11">
    <location>
        <position position="169"/>
    </location>
    <ligand>
        <name>ATP</name>
        <dbReference type="ChEBI" id="CHEBI:30616"/>
    </ligand>
</feature>
<feature type="domain" description="Aspartate/glutamate/uridylate kinase" evidence="12">
    <location>
        <begin position="14"/>
        <end position="222"/>
    </location>
</feature>
<feature type="binding site" evidence="11">
    <location>
        <begin position="141"/>
        <end position="148"/>
    </location>
    <ligand>
        <name>UMP</name>
        <dbReference type="ChEBI" id="CHEBI:57865"/>
    </ligand>
</feature>
<evidence type="ECO:0000256" key="2">
    <source>
        <dbReference type="ARBA" id="ARBA00004791"/>
    </source>
</evidence>
<comment type="catalytic activity">
    <reaction evidence="10 11">
        <text>UMP + ATP = UDP + ADP</text>
        <dbReference type="Rhea" id="RHEA:24400"/>
        <dbReference type="ChEBI" id="CHEBI:30616"/>
        <dbReference type="ChEBI" id="CHEBI:57865"/>
        <dbReference type="ChEBI" id="CHEBI:58223"/>
        <dbReference type="ChEBI" id="CHEBI:456216"/>
        <dbReference type="EC" id="2.7.4.22"/>
    </reaction>
</comment>
<dbReference type="InterPro" id="IPR001048">
    <property type="entry name" value="Asp/Glu/Uridylate_kinase"/>
</dbReference>
<comment type="function">
    <text evidence="11">Catalyzes the reversible phosphorylation of UMP to UDP.</text>
</comment>
<dbReference type="InterPro" id="IPR011817">
    <property type="entry name" value="Uridylate_kinase"/>
</dbReference>
<dbReference type="SUPFAM" id="SSF53633">
    <property type="entry name" value="Carbamate kinase-like"/>
    <property type="match status" value="1"/>
</dbReference>
<evidence type="ECO:0000256" key="4">
    <source>
        <dbReference type="ARBA" id="ARBA00022490"/>
    </source>
</evidence>
<dbReference type="Proteomes" id="UP000009881">
    <property type="component" value="Unassembled WGS sequence"/>
</dbReference>
<keyword evidence="8 11" id="KW-0067">ATP-binding</keyword>
<dbReference type="Pfam" id="PF00696">
    <property type="entry name" value="AA_kinase"/>
    <property type="match status" value="1"/>
</dbReference>
<accession>K9H192</accession>
<comment type="subunit">
    <text evidence="11">Homohexamer.</text>
</comment>
<evidence type="ECO:0000256" key="9">
    <source>
        <dbReference type="ARBA" id="ARBA00022975"/>
    </source>
</evidence>
<dbReference type="PANTHER" id="PTHR42833:SF4">
    <property type="entry name" value="URIDYLATE KINASE PUMPKIN, CHLOROPLASTIC"/>
    <property type="match status" value="1"/>
</dbReference>
<keyword evidence="6 11" id="KW-0547">Nucleotide-binding</keyword>
<dbReference type="UniPathway" id="UPA00159">
    <property type="reaction ID" value="UER00275"/>
</dbReference>
<evidence type="ECO:0000256" key="8">
    <source>
        <dbReference type="ARBA" id="ARBA00022840"/>
    </source>
</evidence>
<dbReference type="EMBL" id="ANHY01000007">
    <property type="protein sequence ID" value="EKV30824.1"/>
    <property type="molecule type" value="Genomic_DNA"/>
</dbReference>
<dbReference type="GO" id="GO:0044210">
    <property type="term" value="P:'de novo' CTP biosynthetic process"/>
    <property type="evidence" value="ECO:0007669"/>
    <property type="project" value="UniProtKB-UniRule"/>
</dbReference>
<dbReference type="InterPro" id="IPR036393">
    <property type="entry name" value="AceGlu_kinase-like_sf"/>
</dbReference>
<keyword evidence="7 11" id="KW-0418">Kinase</keyword>
<feature type="binding site" evidence="11">
    <location>
        <position position="61"/>
    </location>
    <ligand>
        <name>ATP</name>
        <dbReference type="ChEBI" id="CHEBI:30616"/>
    </ligand>
</feature>
<dbReference type="GO" id="GO:0005829">
    <property type="term" value="C:cytosol"/>
    <property type="evidence" value="ECO:0007669"/>
    <property type="project" value="TreeGrafter"/>
</dbReference>
<evidence type="ECO:0000256" key="7">
    <source>
        <dbReference type="ARBA" id="ARBA00022777"/>
    </source>
</evidence>
<gene>
    <name evidence="11" type="primary">pyrH</name>
    <name evidence="13" type="ORF">C882_4161</name>
</gene>
<dbReference type="FunFam" id="3.40.1160.10:FF:000001">
    <property type="entry name" value="Uridylate kinase"/>
    <property type="match status" value="1"/>
</dbReference>
<dbReference type="NCBIfam" id="TIGR02075">
    <property type="entry name" value="pyrH_bact"/>
    <property type="match status" value="1"/>
</dbReference>
<feature type="binding site" evidence="11">
    <location>
        <position position="174"/>
    </location>
    <ligand>
        <name>ATP</name>
        <dbReference type="ChEBI" id="CHEBI:30616"/>
    </ligand>
</feature>
<keyword evidence="14" id="KW-1185">Reference proteome</keyword>
<comment type="subcellular location">
    <subcellularLocation>
        <location evidence="1 11">Cytoplasm</location>
    </subcellularLocation>
</comment>
<feature type="binding site" evidence="11">
    <location>
        <position position="168"/>
    </location>
    <ligand>
        <name>ATP</name>
        <dbReference type="ChEBI" id="CHEBI:30616"/>
    </ligand>
</feature>
<evidence type="ECO:0000256" key="10">
    <source>
        <dbReference type="ARBA" id="ARBA00047767"/>
    </source>
</evidence>
<evidence type="ECO:0000256" key="6">
    <source>
        <dbReference type="ARBA" id="ARBA00022741"/>
    </source>
</evidence>
<dbReference type="RefSeq" id="WP_009540269.1">
    <property type="nucleotide sequence ID" value="NZ_ANHY01000007.1"/>
</dbReference>
<evidence type="ECO:0000256" key="3">
    <source>
        <dbReference type="ARBA" id="ARBA00007614"/>
    </source>
</evidence>
<comment type="caution">
    <text evidence="13">The sequence shown here is derived from an EMBL/GenBank/DDBJ whole genome shotgun (WGS) entry which is preliminary data.</text>
</comment>
<sequence length="246" mass="26481">MPAADASAAPQFRRVLLKISGEGLMGPREFGLDSATVAAIAREVRSVREMGVQVCLVIGGGNLFRGVSGAAEGMDRTSADYMGMLATVMNAMAVQSALEKAGVQTRVQSAIPMEAVCEPYIRRRAIRHMEKDRVVIFAAGTGNPFFTTDTAAALRAVEMNCGALLKATNVDGVYSADPKKDPQAEFYPRLTYTDVLARNLRVMDASAIALARENRLPIVVFDMHGENAFAKVMAGEGRYTIIAEEE</sequence>
<reference evidence="13 14" key="1">
    <citation type="journal article" date="2013" name="Genome Announc.">
        <title>Draft Genome Sequence of an Alphaproteobacterium, Caenispirillum salinarum AK4(T), Isolated from a Solar Saltern.</title>
        <authorList>
            <person name="Khatri I."/>
            <person name="Singh A."/>
            <person name="Korpole S."/>
            <person name="Pinnaka A.K."/>
            <person name="Subramanian S."/>
        </authorList>
    </citation>
    <scope>NUCLEOTIDE SEQUENCE [LARGE SCALE GENOMIC DNA]</scope>
    <source>
        <strain evidence="13 14">AK4</strain>
    </source>
</reference>
<comment type="activity regulation">
    <text evidence="11">Inhibited by UTP.</text>
</comment>
<dbReference type="InterPro" id="IPR015963">
    <property type="entry name" value="Uridylate_kinase_bac"/>
</dbReference>
<comment type="pathway">
    <text evidence="2 11">Pyrimidine metabolism; CTP biosynthesis via de novo pathway; UDP from UMP (UMPK route): step 1/1.</text>
</comment>